<dbReference type="GO" id="GO:0005886">
    <property type="term" value="C:plasma membrane"/>
    <property type="evidence" value="ECO:0007669"/>
    <property type="project" value="UniProtKB-SubCell"/>
</dbReference>
<dbReference type="NCBIfam" id="NF009438">
    <property type="entry name" value="PRK12797.1"/>
    <property type="match status" value="1"/>
</dbReference>
<dbReference type="AlphaFoldDB" id="A0A1W1CNC7"/>
<evidence type="ECO:0000256" key="9">
    <source>
        <dbReference type="ARBA" id="ARBA00022989"/>
    </source>
</evidence>
<dbReference type="GO" id="GO:0044781">
    <property type="term" value="P:bacterial-type flagellum organization"/>
    <property type="evidence" value="ECO:0007669"/>
    <property type="project" value="UniProtKB-KW"/>
</dbReference>
<evidence type="ECO:0000256" key="4">
    <source>
        <dbReference type="ARBA" id="ARBA00022448"/>
    </source>
</evidence>
<keyword evidence="8" id="KW-0653">Protein transport</keyword>
<evidence type="ECO:0000256" key="2">
    <source>
        <dbReference type="ARBA" id="ARBA00004651"/>
    </source>
</evidence>
<protein>
    <recommendedName>
        <fullName evidence="3">Flagellar biosynthetic protein FliP</fullName>
    </recommendedName>
</protein>
<keyword evidence="11" id="KW-0975">Bacterial flagellum</keyword>
<keyword evidence="9 13" id="KW-1133">Transmembrane helix</keyword>
<dbReference type="PANTHER" id="PTHR30587:SF0">
    <property type="entry name" value="FLAGELLAR BIOSYNTHETIC PROTEIN FLIP"/>
    <property type="match status" value="1"/>
</dbReference>
<evidence type="ECO:0000256" key="11">
    <source>
        <dbReference type="ARBA" id="ARBA00023143"/>
    </source>
</evidence>
<evidence type="ECO:0000256" key="8">
    <source>
        <dbReference type="ARBA" id="ARBA00022927"/>
    </source>
</evidence>
<dbReference type="PANTHER" id="PTHR30587">
    <property type="entry name" value="FLAGELLAR BIOSYNTHETIC PROTEIN FLIP"/>
    <property type="match status" value="1"/>
</dbReference>
<evidence type="ECO:0000256" key="3">
    <source>
        <dbReference type="ARBA" id="ARBA00021714"/>
    </source>
</evidence>
<evidence type="ECO:0000256" key="10">
    <source>
        <dbReference type="ARBA" id="ARBA00023136"/>
    </source>
</evidence>
<keyword evidence="14" id="KW-0966">Cell projection</keyword>
<accession>A0A1W1CNC7</accession>
<keyword evidence="7" id="KW-1005">Bacterial flagellum biogenesis</keyword>
<dbReference type="Pfam" id="PF00813">
    <property type="entry name" value="FliP"/>
    <property type="match status" value="1"/>
</dbReference>
<dbReference type="GO" id="GO:0009306">
    <property type="term" value="P:protein secretion"/>
    <property type="evidence" value="ECO:0007669"/>
    <property type="project" value="InterPro"/>
</dbReference>
<dbReference type="InterPro" id="IPR005838">
    <property type="entry name" value="T3SS_IM_P"/>
</dbReference>
<keyword evidence="6 13" id="KW-0812">Transmembrane</keyword>
<keyword evidence="10 13" id="KW-0472">Membrane</keyword>
<evidence type="ECO:0000256" key="1">
    <source>
        <dbReference type="ARBA" id="ARBA00004117"/>
    </source>
</evidence>
<keyword evidence="12" id="KW-1006">Bacterial flagellum protein export</keyword>
<name>A0A1W1CNC7_9ZZZZ</name>
<evidence type="ECO:0000256" key="7">
    <source>
        <dbReference type="ARBA" id="ARBA00022795"/>
    </source>
</evidence>
<dbReference type="PROSITE" id="PS01061">
    <property type="entry name" value="FLIP_2"/>
    <property type="match status" value="1"/>
</dbReference>
<dbReference type="GO" id="GO:0009425">
    <property type="term" value="C:bacterial-type flagellum basal body"/>
    <property type="evidence" value="ECO:0007669"/>
    <property type="project" value="UniProtKB-SubCell"/>
</dbReference>
<evidence type="ECO:0000256" key="13">
    <source>
        <dbReference type="SAM" id="Phobius"/>
    </source>
</evidence>
<dbReference type="PROSITE" id="PS01060">
    <property type="entry name" value="FLIP_1"/>
    <property type="match status" value="1"/>
</dbReference>
<evidence type="ECO:0000313" key="14">
    <source>
        <dbReference type="EMBL" id="SFV67390.1"/>
    </source>
</evidence>
<dbReference type="NCBIfam" id="TIGR01103">
    <property type="entry name" value="fliP"/>
    <property type="match status" value="1"/>
</dbReference>
<feature type="transmembrane region" description="Helical" evidence="13">
    <location>
        <begin position="44"/>
        <end position="75"/>
    </location>
</feature>
<keyword evidence="14" id="KW-0282">Flagellum</keyword>
<dbReference type="EMBL" id="FPHK01000104">
    <property type="protein sequence ID" value="SFV67390.1"/>
    <property type="molecule type" value="Genomic_DNA"/>
</dbReference>
<keyword evidence="4" id="KW-0813">Transport</keyword>
<sequence>MVRILIAFLALGCVAFGADSVTIPTVNLNLSAPSSPQQLVSSLNVLVVLTLLVLAPSMVLVMTTFTRFVIVFGFLRQALGTQQVPPTQLLVMLAMILTFFVMEPIGTKAYEQGIKPYVAEKIGYEEAFKRTALPFKNFMIRNTREKDLALFLRIRKMQNPKSVADVPLSIVIPAFIISELKTAFEIGFLLFLPFLVIDMVVASILMSMGMMMLPPVMISLPFKILVFVLIDGWNLLIGNLIASVK</sequence>
<organism evidence="14">
    <name type="scientific">hydrothermal vent metagenome</name>
    <dbReference type="NCBI Taxonomy" id="652676"/>
    <lineage>
        <taxon>unclassified sequences</taxon>
        <taxon>metagenomes</taxon>
        <taxon>ecological metagenomes</taxon>
    </lineage>
</organism>
<feature type="transmembrane region" description="Helical" evidence="13">
    <location>
        <begin position="220"/>
        <end position="242"/>
    </location>
</feature>
<dbReference type="InterPro" id="IPR005837">
    <property type="entry name" value="FliP"/>
</dbReference>
<evidence type="ECO:0000256" key="12">
    <source>
        <dbReference type="ARBA" id="ARBA00023225"/>
    </source>
</evidence>
<proteinExistence type="predicted"/>
<dbReference type="PRINTS" id="PR00951">
    <property type="entry name" value="FLGBIOSNFLIP"/>
</dbReference>
<keyword evidence="14" id="KW-0969">Cilium</keyword>
<gene>
    <name evidence="14" type="ORF">MNB_SM-6-1483</name>
</gene>
<dbReference type="PRINTS" id="PR01302">
    <property type="entry name" value="TYPE3IMPPROT"/>
</dbReference>
<comment type="subcellular location">
    <subcellularLocation>
        <location evidence="1">Bacterial flagellum basal body</location>
    </subcellularLocation>
    <subcellularLocation>
        <location evidence="2">Cell membrane</location>
        <topology evidence="2">Multi-pass membrane protein</topology>
    </subcellularLocation>
</comment>
<feature type="transmembrane region" description="Helical" evidence="13">
    <location>
        <begin position="186"/>
        <end position="208"/>
    </location>
</feature>
<keyword evidence="5" id="KW-1003">Cell membrane</keyword>
<evidence type="ECO:0000256" key="6">
    <source>
        <dbReference type="ARBA" id="ARBA00022692"/>
    </source>
</evidence>
<reference evidence="14" key="1">
    <citation type="submission" date="2016-10" db="EMBL/GenBank/DDBJ databases">
        <authorList>
            <person name="de Groot N.N."/>
        </authorList>
    </citation>
    <scope>NUCLEOTIDE SEQUENCE</scope>
</reference>
<evidence type="ECO:0000256" key="5">
    <source>
        <dbReference type="ARBA" id="ARBA00022475"/>
    </source>
</evidence>